<dbReference type="HAMAP" id="MF_00605">
    <property type="entry name" value="TrmD"/>
    <property type="match status" value="1"/>
</dbReference>
<dbReference type="KEGG" id="psl:Psta_2262"/>
<comment type="subcellular location">
    <subcellularLocation>
        <location evidence="2 15 17">Cytoplasm</location>
    </subcellularLocation>
</comment>
<keyword evidence="11 15" id="KW-0819">tRNA processing</keyword>
<comment type="subunit">
    <text evidence="4 15 17">Homodimer.</text>
</comment>
<dbReference type="PANTHER" id="PTHR46417">
    <property type="entry name" value="TRNA (GUANINE-N(1)-)-METHYLTRANSFERASE"/>
    <property type="match status" value="1"/>
</dbReference>
<dbReference type="NCBIfam" id="NF000648">
    <property type="entry name" value="PRK00026.1"/>
    <property type="match status" value="1"/>
</dbReference>
<evidence type="ECO:0000259" key="19">
    <source>
        <dbReference type="Pfam" id="PF01746"/>
    </source>
</evidence>
<proteinExistence type="inferred from homology"/>
<comment type="function">
    <text evidence="1 15 17">Specifically methylates guanosine-37 in various tRNAs.</text>
</comment>
<keyword evidence="9 15" id="KW-0808">Transferase</keyword>
<evidence type="ECO:0000313" key="20">
    <source>
        <dbReference type="EMBL" id="ADB16932.1"/>
    </source>
</evidence>
<dbReference type="InterPro" id="IPR002649">
    <property type="entry name" value="tRNA_m1G_MeTrfase_TrmD"/>
</dbReference>
<dbReference type="InterPro" id="IPR029028">
    <property type="entry name" value="Alpha/beta_knot_MTases"/>
</dbReference>
<organism evidence="20 21">
    <name type="scientific">Pirellula staleyi (strain ATCC 27377 / DSM 6068 / ICPB 4128)</name>
    <name type="common">Pirella staleyi</name>
    <dbReference type="NCBI Taxonomy" id="530564"/>
    <lineage>
        <taxon>Bacteria</taxon>
        <taxon>Pseudomonadati</taxon>
        <taxon>Planctomycetota</taxon>
        <taxon>Planctomycetia</taxon>
        <taxon>Pirellulales</taxon>
        <taxon>Pirellulaceae</taxon>
        <taxon>Pirellula</taxon>
    </lineage>
</organism>
<evidence type="ECO:0000256" key="5">
    <source>
        <dbReference type="ARBA" id="ARBA00012807"/>
    </source>
</evidence>
<dbReference type="GO" id="GO:0052906">
    <property type="term" value="F:tRNA (guanine(37)-N1)-methyltransferase activity"/>
    <property type="evidence" value="ECO:0007669"/>
    <property type="project" value="UniProtKB-UniRule"/>
</dbReference>
<dbReference type="Gene3D" id="1.10.1270.20">
    <property type="entry name" value="tRNA(m1g37)methyltransferase, domain 2"/>
    <property type="match status" value="1"/>
</dbReference>
<dbReference type="HOGENOM" id="CLU_047363_0_1_0"/>
<dbReference type="GO" id="GO:0002939">
    <property type="term" value="P:tRNA N1-guanine methylation"/>
    <property type="evidence" value="ECO:0007669"/>
    <property type="project" value="TreeGrafter"/>
</dbReference>
<feature type="compositionally biased region" description="Basic residues" evidence="18">
    <location>
        <begin position="235"/>
        <end position="245"/>
    </location>
</feature>
<keyword evidence="21" id="KW-1185">Reference proteome</keyword>
<dbReference type="GO" id="GO:0005829">
    <property type="term" value="C:cytosol"/>
    <property type="evidence" value="ECO:0007669"/>
    <property type="project" value="TreeGrafter"/>
</dbReference>
<name>D2R2U2_PIRSD</name>
<evidence type="ECO:0000256" key="11">
    <source>
        <dbReference type="ARBA" id="ARBA00022694"/>
    </source>
</evidence>
<feature type="domain" description="tRNA methyltransferase TRMD/TRM10-type" evidence="19">
    <location>
        <begin position="1"/>
        <end position="226"/>
    </location>
</feature>
<keyword evidence="10 15" id="KW-0949">S-adenosyl-L-methionine</keyword>
<evidence type="ECO:0000256" key="6">
    <source>
        <dbReference type="ARBA" id="ARBA00014679"/>
    </source>
</evidence>
<dbReference type="STRING" id="530564.Psta_2262"/>
<accession>D2R2U2</accession>
<dbReference type="Pfam" id="PF01746">
    <property type="entry name" value="tRNA_m1G_MT"/>
    <property type="match status" value="1"/>
</dbReference>
<evidence type="ECO:0000256" key="4">
    <source>
        <dbReference type="ARBA" id="ARBA00011738"/>
    </source>
</evidence>
<evidence type="ECO:0000256" key="9">
    <source>
        <dbReference type="ARBA" id="ARBA00022679"/>
    </source>
</evidence>
<dbReference type="EC" id="2.1.1.228" evidence="5 15"/>
<evidence type="ECO:0000256" key="1">
    <source>
        <dbReference type="ARBA" id="ARBA00002634"/>
    </source>
</evidence>
<evidence type="ECO:0000256" key="15">
    <source>
        <dbReference type="HAMAP-Rule" id="MF_00605"/>
    </source>
</evidence>
<comment type="catalytic activity">
    <reaction evidence="14 15 17">
        <text>guanosine(37) in tRNA + S-adenosyl-L-methionine = N(1)-methylguanosine(37) in tRNA + S-adenosyl-L-homocysteine + H(+)</text>
        <dbReference type="Rhea" id="RHEA:36899"/>
        <dbReference type="Rhea" id="RHEA-COMP:10145"/>
        <dbReference type="Rhea" id="RHEA-COMP:10147"/>
        <dbReference type="ChEBI" id="CHEBI:15378"/>
        <dbReference type="ChEBI" id="CHEBI:57856"/>
        <dbReference type="ChEBI" id="CHEBI:59789"/>
        <dbReference type="ChEBI" id="CHEBI:73542"/>
        <dbReference type="ChEBI" id="CHEBI:74269"/>
        <dbReference type="EC" id="2.1.1.228"/>
    </reaction>
</comment>
<gene>
    <name evidence="15" type="primary">trmD</name>
    <name evidence="20" type="ordered locus">Psta_2262</name>
</gene>
<evidence type="ECO:0000256" key="3">
    <source>
        <dbReference type="ARBA" id="ARBA00007630"/>
    </source>
</evidence>
<feature type="binding site" evidence="15 16">
    <location>
        <position position="113"/>
    </location>
    <ligand>
        <name>S-adenosyl-L-methionine</name>
        <dbReference type="ChEBI" id="CHEBI:59789"/>
    </ligand>
</feature>
<comment type="similarity">
    <text evidence="3 15 17">Belongs to the RNA methyltransferase TrmD family.</text>
</comment>
<evidence type="ECO:0000256" key="13">
    <source>
        <dbReference type="ARBA" id="ARBA00033392"/>
    </source>
</evidence>
<dbReference type="CDD" id="cd18080">
    <property type="entry name" value="TrmD-like"/>
    <property type="match status" value="1"/>
</dbReference>
<dbReference type="PIRSF" id="PIRSF000386">
    <property type="entry name" value="tRNA_mtase"/>
    <property type="match status" value="1"/>
</dbReference>
<dbReference type="SUPFAM" id="SSF75217">
    <property type="entry name" value="alpha/beta knot"/>
    <property type="match status" value="1"/>
</dbReference>
<dbReference type="FunFam" id="3.40.1280.10:FF:000001">
    <property type="entry name" value="tRNA (guanine-N(1)-)-methyltransferase"/>
    <property type="match status" value="1"/>
</dbReference>
<evidence type="ECO:0000256" key="12">
    <source>
        <dbReference type="ARBA" id="ARBA00029736"/>
    </source>
</evidence>
<dbReference type="InterPro" id="IPR016009">
    <property type="entry name" value="tRNA_MeTrfase_TRMD/TRM10"/>
</dbReference>
<feature type="binding site" evidence="15 16">
    <location>
        <begin position="133"/>
        <end position="138"/>
    </location>
    <ligand>
        <name>S-adenosyl-L-methionine</name>
        <dbReference type="ChEBI" id="CHEBI:59789"/>
    </ligand>
</feature>
<evidence type="ECO:0000256" key="14">
    <source>
        <dbReference type="ARBA" id="ARBA00047783"/>
    </source>
</evidence>
<reference evidence="20 21" key="1">
    <citation type="journal article" date="2009" name="Stand. Genomic Sci.">
        <title>Complete genome sequence of Pirellula staleyi type strain (ATCC 27377).</title>
        <authorList>
            <person name="Clum A."/>
            <person name="Tindall B.J."/>
            <person name="Sikorski J."/>
            <person name="Ivanova N."/>
            <person name="Mavrommatis K."/>
            <person name="Lucas S."/>
            <person name="Glavina del Rio T."/>
            <person name="Nolan M."/>
            <person name="Chen F."/>
            <person name="Tice H."/>
            <person name="Pitluck S."/>
            <person name="Cheng J.F."/>
            <person name="Chertkov O."/>
            <person name="Brettin T."/>
            <person name="Han C."/>
            <person name="Detter J.C."/>
            <person name="Kuske C."/>
            <person name="Bruce D."/>
            <person name="Goodwin L."/>
            <person name="Ovchinikova G."/>
            <person name="Pati A."/>
            <person name="Mikhailova N."/>
            <person name="Chen A."/>
            <person name="Palaniappan K."/>
            <person name="Land M."/>
            <person name="Hauser L."/>
            <person name="Chang Y.J."/>
            <person name="Jeffries C.D."/>
            <person name="Chain P."/>
            <person name="Rohde M."/>
            <person name="Goker M."/>
            <person name="Bristow J."/>
            <person name="Eisen J.A."/>
            <person name="Markowitz V."/>
            <person name="Hugenholtz P."/>
            <person name="Kyrpides N.C."/>
            <person name="Klenk H.P."/>
            <person name="Lapidus A."/>
        </authorList>
    </citation>
    <scope>NUCLEOTIDE SEQUENCE [LARGE SCALE GENOMIC DNA]</scope>
    <source>
        <strain evidence="21">ATCC 27377 / DSM 6068 / ICPB 4128</strain>
    </source>
</reference>
<dbReference type="PANTHER" id="PTHR46417:SF1">
    <property type="entry name" value="TRNA (GUANINE-N(1)-)-METHYLTRANSFERASE"/>
    <property type="match status" value="1"/>
</dbReference>
<evidence type="ECO:0000256" key="7">
    <source>
        <dbReference type="ARBA" id="ARBA00022490"/>
    </source>
</evidence>
<evidence type="ECO:0000256" key="10">
    <source>
        <dbReference type="ARBA" id="ARBA00022691"/>
    </source>
</evidence>
<dbReference type="EMBL" id="CP001848">
    <property type="protein sequence ID" value="ADB16932.1"/>
    <property type="molecule type" value="Genomic_DNA"/>
</dbReference>
<dbReference type="NCBIfam" id="TIGR00088">
    <property type="entry name" value="trmD"/>
    <property type="match status" value="1"/>
</dbReference>
<dbReference type="AlphaFoldDB" id="D2R2U2"/>
<dbReference type="Gene3D" id="3.40.1280.10">
    <property type="match status" value="1"/>
</dbReference>
<dbReference type="Proteomes" id="UP000001887">
    <property type="component" value="Chromosome"/>
</dbReference>
<evidence type="ECO:0000256" key="2">
    <source>
        <dbReference type="ARBA" id="ARBA00004496"/>
    </source>
</evidence>
<dbReference type="InterPro" id="IPR023148">
    <property type="entry name" value="tRNA_m1G_MeTrfase_C_sf"/>
</dbReference>
<protein>
    <recommendedName>
        <fullName evidence="6 15">tRNA (guanine-N(1)-)-methyltransferase</fullName>
        <ecNumber evidence="5 15">2.1.1.228</ecNumber>
    </recommendedName>
    <alternativeName>
        <fullName evidence="12 15">M1G-methyltransferase</fullName>
    </alternativeName>
    <alternativeName>
        <fullName evidence="13 15">tRNA [GM37] methyltransferase</fullName>
    </alternativeName>
</protein>
<evidence type="ECO:0000256" key="8">
    <source>
        <dbReference type="ARBA" id="ARBA00022603"/>
    </source>
</evidence>
<keyword evidence="8 15" id="KW-0489">Methyltransferase</keyword>
<feature type="region of interest" description="Disordered" evidence="18">
    <location>
        <begin position="164"/>
        <end position="184"/>
    </location>
</feature>
<keyword evidence="7 15" id="KW-0963">Cytoplasm</keyword>
<evidence type="ECO:0000256" key="16">
    <source>
        <dbReference type="PIRSR" id="PIRSR000386-1"/>
    </source>
</evidence>
<dbReference type="eggNOG" id="COG0336">
    <property type="taxonomic scope" value="Bacteria"/>
</dbReference>
<dbReference type="OrthoDB" id="9807416at2"/>
<feature type="region of interest" description="Disordered" evidence="18">
    <location>
        <begin position="218"/>
        <end position="273"/>
    </location>
</feature>
<sequence>MRFDVLTIFPAMFESYLGQSLLKKAIDAGKISVHLHDLREWSGDKHNKVDDRPFGGGPGMVIRVQPVVEAVEAIQSQGDAPPHVILLTPQGRKLSQPVVEELATKPRLLLLCGRYEGFDQRVIDILAPDEISIGDYVLNGGEVAAMAIIDACIRLVPGVLGDEESSHTDSFSSGNRLLEGAQYTRPREYRGHEVPEVLLGGNHQQIALWRAAESLQKTTERRSDLLTPEEIAKRTPQRKRSRRKTSPTIDPPASGAASAPKLEASADPTPPNP</sequence>
<evidence type="ECO:0000313" key="21">
    <source>
        <dbReference type="Proteomes" id="UP000001887"/>
    </source>
</evidence>
<evidence type="ECO:0000256" key="17">
    <source>
        <dbReference type="RuleBase" id="RU003464"/>
    </source>
</evidence>
<evidence type="ECO:0000256" key="18">
    <source>
        <dbReference type="SAM" id="MobiDB-lite"/>
    </source>
</evidence>
<dbReference type="InterPro" id="IPR029026">
    <property type="entry name" value="tRNA_m1G_MTases_N"/>
</dbReference>